<proteinExistence type="predicted"/>
<evidence type="ECO:0000313" key="1">
    <source>
        <dbReference type="EMBL" id="KAI9460741.1"/>
    </source>
</evidence>
<sequence>MGKLPRMSLLELDGHISSLQNTLSSLLQSYPRRVYWLQLLAMARYERHRLSGQVNDLDMSILHFTETIFLPLPWHGCPLNITQVFSSILAAFSRRSYVSRQSGDVKWCIKYLHYLSAQPPDPFNLIAAFVAGDIVSESASKTELEPRDRMQYIDEMAVVYHNLLKSGTSIPTLSDAIMAFVGVVRDTFGTQRELSEKVIGFLSDMNKCVPDSHKISMALAESLFGRFERTLSNDDYEEGVAILDKIICSHAPGDRPSEFRGSALRLSAWFAITRANKCGKPEYVGKEICRFRTLLAGASLEDPVRPHLVEGLHSLQRQLDLDFGVPAGHRDVDPAVIPPFRDLSVSLSQSNGGGSTERKLHVEAISAYDRITEMVDIVEAIKYYRLVLASSTGFSRDDATSAAMALGRILHKAFSRTDNIDHLNESISVLRDRLTVMIESFDHLALAMALVESLYTRFLLLYHREDLDEIVQVCHLAVNNQRATTPSRSILARFWARAAHCHSHPSTSAAYDSVISLMQHSLTFTPTLDTQHFRLAALPNGGQLLPLDYASYLVHSGRLEKAIETLERGRALLWSEMRGLRTSIDQLRAAEPRFS</sequence>
<keyword evidence="2" id="KW-1185">Reference proteome</keyword>
<name>A0ACC0U4M4_9AGAM</name>
<gene>
    <name evidence="1" type="ORF">F5148DRAFT_252894</name>
</gene>
<dbReference type="EMBL" id="JAGFNK010000184">
    <property type="protein sequence ID" value="KAI9460741.1"/>
    <property type="molecule type" value="Genomic_DNA"/>
</dbReference>
<accession>A0ACC0U4M4</accession>
<dbReference type="Proteomes" id="UP001207468">
    <property type="component" value="Unassembled WGS sequence"/>
</dbReference>
<reference evidence="1" key="1">
    <citation type="submission" date="2021-03" db="EMBL/GenBank/DDBJ databases">
        <title>Evolutionary priming and transition to the ectomycorrhizal habit in an iconic lineage of mushroom-forming fungi: is preadaptation a requirement?</title>
        <authorList>
            <consortium name="DOE Joint Genome Institute"/>
            <person name="Looney B.P."/>
            <person name="Miyauchi S."/>
            <person name="Morin E."/>
            <person name="Drula E."/>
            <person name="Courty P.E."/>
            <person name="Chicoki N."/>
            <person name="Fauchery L."/>
            <person name="Kohler A."/>
            <person name="Kuo A."/>
            <person name="LaButti K."/>
            <person name="Pangilinan J."/>
            <person name="Lipzen A."/>
            <person name="Riley R."/>
            <person name="Andreopoulos W."/>
            <person name="He G."/>
            <person name="Johnson J."/>
            <person name="Barry K.W."/>
            <person name="Grigoriev I.V."/>
            <person name="Nagy L."/>
            <person name="Hibbett D."/>
            <person name="Henrissat B."/>
            <person name="Matheny P.B."/>
            <person name="Labbe J."/>
            <person name="Martin A.F."/>
        </authorList>
    </citation>
    <scope>NUCLEOTIDE SEQUENCE</scope>
    <source>
        <strain evidence="1">BPL698</strain>
    </source>
</reference>
<evidence type="ECO:0000313" key="2">
    <source>
        <dbReference type="Proteomes" id="UP001207468"/>
    </source>
</evidence>
<protein>
    <submittedName>
        <fullName evidence="1">Uncharacterized protein</fullName>
    </submittedName>
</protein>
<organism evidence="1 2">
    <name type="scientific">Russula earlei</name>
    <dbReference type="NCBI Taxonomy" id="71964"/>
    <lineage>
        <taxon>Eukaryota</taxon>
        <taxon>Fungi</taxon>
        <taxon>Dikarya</taxon>
        <taxon>Basidiomycota</taxon>
        <taxon>Agaricomycotina</taxon>
        <taxon>Agaricomycetes</taxon>
        <taxon>Russulales</taxon>
        <taxon>Russulaceae</taxon>
        <taxon>Russula</taxon>
    </lineage>
</organism>
<comment type="caution">
    <text evidence="1">The sequence shown here is derived from an EMBL/GenBank/DDBJ whole genome shotgun (WGS) entry which is preliminary data.</text>
</comment>